<dbReference type="Pfam" id="PF13620">
    <property type="entry name" value="CarboxypepD_reg"/>
    <property type="match status" value="1"/>
</dbReference>
<protein>
    <submittedName>
        <fullName evidence="4">S-layer homology domain-containing protein</fullName>
    </submittedName>
</protein>
<evidence type="ECO:0000256" key="1">
    <source>
        <dbReference type="SAM" id="MobiDB-lite"/>
    </source>
</evidence>
<dbReference type="InterPro" id="IPR036116">
    <property type="entry name" value="FN3_sf"/>
</dbReference>
<name>A0ABY3SKR6_9BACL</name>
<feature type="compositionally biased region" description="Basic and acidic residues" evidence="1">
    <location>
        <begin position="1571"/>
        <end position="1580"/>
    </location>
</feature>
<feature type="compositionally biased region" description="Low complexity" evidence="1">
    <location>
        <begin position="2014"/>
        <end position="2025"/>
    </location>
</feature>
<dbReference type="InterPro" id="IPR001119">
    <property type="entry name" value="SLH_dom"/>
</dbReference>
<dbReference type="InterPro" id="IPR003961">
    <property type="entry name" value="FN3_dom"/>
</dbReference>
<dbReference type="CDD" id="cd00063">
    <property type="entry name" value="FN3"/>
    <property type="match status" value="1"/>
</dbReference>
<feature type="compositionally biased region" description="Gly residues" evidence="1">
    <location>
        <begin position="2026"/>
        <end position="2043"/>
    </location>
</feature>
<dbReference type="PANTHER" id="PTHR43308">
    <property type="entry name" value="OUTER MEMBRANE PROTEIN ALPHA-RELATED"/>
    <property type="match status" value="1"/>
</dbReference>
<dbReference type="Proteomes" id="UP001649230">
    <property type="component" value="Chromosome"/>
</dbReference>
<evidence type="ECO:0000313" key="4">
    <source>
        <dbReference type="EMBL" id="UJF33975.1"/>
    </source>
</evidence>
<dbReference type="SUPFAM" id="SSF49265">
    <property type="entry name" value="Fibronectin type III"/>
    <property type="match status" value="1"/>
</dbReference>
<proteinExistence type="predicted"/>
<dbReference type="PROSITE" id="PS50853">
    <property type="entry name" value="FN3"/>
    <property type="match status" value="1"/>
</dbReference>
<dbReference type="SUPFAM" id="SSF82171">
    <property type="entry name" value="DPP6 N-terminal domain-like"/>
    <property type="match status" value="1"/>
</dbReference>
<accession>A0ABY3SKR6</accession>
<evidence type="ECO:0000313" key="5">
    <source>
        <dbReference type="Proteomes" id="UP001649230"/>
    </source>
</evidence>
<reference evidence="4 5" key="1">
    <citation type="journal article" date="2024" name="Int. J. Syst. Evol. Microbiol.">
        <title>Paenibacillus hexagrammi sp. nov., a novel bacterium isolated from the gut content of Hexagrammos agrammus.</title>
        <authorList>
            <person name="Jung H.K."/>
            <person name="Kim D.G."/>
            <person name="Zin H."/>
            <person name="Park J."/>
            <person name="Jung H."/>
            <person name="Kim Y.O."/>
            <person name="Kong H.J."/>
            <person name="Kim J.W."/>
            <person name="Kim Y.S."/>
        </authorList>
    </citation>
    <scope>NUCLEOTIDE SEQUENCE [LARGE SCALE GENOMIC DNA]</scope>
    <source>
        <strain evidence="4 5">YPD9-1</strain>
    </source>
</reference>
<dbReference type="Pfam" id="PF00395">
    <property type="entry name" value="SLH"/>
    <property type="match status" value="3"/>
</dbReference>
<dbReference type="Gene3D" id="2.60.40.10">
    <property type="entry name" value="Immunoglobulins"/>
    <property type="match status" value="2"/>
</dbReference>
<evidence type="ECO:0000259" key="2">
    <source>
        <dbReference type="PROSITE" id="PS50853"/>
    </source>
</evidence>
<dbReference type="InterPro" id="IPR008969">
    <property type="entry name" value="CarboxyPept-like_regulatory"/>
</dbReference>
<gene>
    <name evidence="4" type="ORF">L0M14_01660</name>
</gene>
<feature type="compositionally biased region" description="Polar residues" evidence="1">
    <location>
        <begin position="2096"/>
        <end position="2112"/>
    </location>
</feature>
<feature type="domain" description="SLH" evidence="3">
    <location>
        <begin position="2189"/>
        <end position="2252"/>
    </location>
</feature>
<feature type="region of interest" description="Disordered" evidence="1">
    <location>
        <begin position="1567"/>
        <end position="1604"/>
    </location>
</feature>
<dbReference type="PANTHER" id="PTHR43308:SF5">
    <property type="entry name" value="S-LAYER PROTEIN _ PEPTIDOGLYCAN ENDO-BETA-N-ACETYLGLUCOSAMINIDASE"/>
    <property type="match status" value="1"/>
</dbReference>
<feature type="domain" description="SLH" evidence="3">
    <location>
        <begin position="2320"/>
        <end position="2383"/>
    </location>
</feature>
<feature type="domain" description="Fibronectin type-III" evidence="2">
    <location>
        <begin position="1826"/>
        <end position="1921"/>
    </location>
</feature>
<dbReference type="InterPro" id="IPR011042">
    <property type="entry name" value="6-blade_b-propeller_TolB-like"/>
</dbReference>
<organism evidence="4 5">
    <name type="scientific">Paenibacillus hexagrammi</name>
    <dbReference type="NCBI Taxonomy" id="2908839"/>
    <lineage>
        <taxon>Bacteria</taxon>
        <taxon>Bacillati</taxon>
        <taxon>Bacillota</taxon>
        <taxon>Bacilli</taxon>
        <taxon>Bacillales</taxon>
        <taxon>Paenibacillaceae</taxon>
        <taxon>Paenibacillus</taxon>
    </lineage>
</organism>
<dbReference type="InterPro" id="IPR013783">
    <property type="entry name" value="Ig-like_fold"/>
</dbReference>
<dbReference type="Gene3D" id="2.60.40.1120">
    <property type="entry name" value="Carboxypeptidase-like, regulatory domain"/>
    <property type="match status" value="1"/>
</dbReference>
<dbReference type="PROSITE" id="PS51272">
    <property type="entry name" value="SLH"/>
    <property type="match status" value="3"/>
</dbReference>
<feature type="domain" description="SLH" evidence="3">
    <location>
        <begin position="2257"/>
        <end position="2319"/>
    </location>
</feature>
<dbReference type="RefSeq" id="WP_235120366.1">
    <property type="nucleotide sequence ID" value="NZ_CP090978.1"/>
</dbReference>
<dbReference type="SUPFAM" id="SSF49464">
    <property type="entry name" value="Carboxypeptidase regulatory domain-like"/>
    <property type="match status" value="1"/>
</dbReference>
<dbReference type="Gene3D" id="2.120.10.30">
    <property type="entry name" value="TolB, C-terminal domain"/>
    <property type="match status" value="2"/>
</dbReference>
<sequence>MTGTVTYAVYREGTYVGSTDSLGYRDQGLPSRTAAAYEVKAVDATGASSSPLVIYAGTPTAGEQVLSRTDGGIAGNGLTESVALSGDGNTAAFVSKATNLLPGVGDGENGVLYVRDLKTNKLTTAYQPQTLQLSDIGNLSLSRDGRYLAFGAHDTDQISRIFVVDRSDGSMRSIAPSAAAGVHAPSISPSGDKLAFLTDAALTKDDTDEGTDIYVADLTKEEESFLRVQRVFDGKRLSSLCIAGTDAVVYRTEPWDVGSTALYLQKLGDEDPVFIAQNVTDYSVSADGRYTAYARQGSIYRYDATMGTSSLLAAGDSEHILYSDPVTSKDGQRIVYQYEDFQAPYGVYLNNHGAIWTNMQTSEQVKLGHPATYTDKIGMSETGGRIVYISEYFGVRDEFGNPYIEAMTDCPKGCSSDSPSGPVLDRAGWQAASLVRGQAQLGSDFLIRAEGTASNTVAATIRYKAWKPNGSGTEDKEALLPLPELAGKSGTYEAAFPLTEGIEQIVSVHVEMKDSEGQTAIRDAERLPVHVTGGGTFTLVTADASYIAGSRLVIWSPSLQTGATISYTGETDLEAALPAADDYRATLLAQDGKLLAESIGITVQSGLKTARAVNVVVPADLTVKLVNEQGEAIASAAVSLADPNGGKTLTAGYTDDEGVAHLRAGQVGDEAMLTFQLPQPYAPMEPEVVTLGQGLMVRRTAVIRYGTLMGTVTDPRGNPVSGLTVQAVSAGRTSSAAVNEQGVYTLTLPEGSALLTVKRVGDGPRLTSGTVAAFVQPSQTNRLDVSVRPEETGSVKVHLVEHRFGEPEREIPLYSRQYTIRTMNADGTLVNGYETDGTMHLTGITSDKVSICVTDGRIEGCSEAALNQENEGETTVHLVERSLVTGIIELPVDRELEHVTAVLTEKDQDGKTVGSSSAYSLYNGSFRIALERAGHYELRLQTDTDRSGNEPLSAAAAFEIKEGELHNLGTMRLDAGGWFQNRTGNLLSAPSSAVHDGKVSLRGQFRNGGTASAASASLLLEEPRGTSVIPESVIVGGQPASVEMVRPGLYRAALPGAIAPGQEGVALYTLKLTGDTSSGSSIEPQLSIQFTAAGSSEAVTEQIGTTSIFLNDVILHAPEVVSKSSFMVDGLAPPGSQVAVMDGDSLIGSATASPNGTWFSPIILGDHSEKGIHSLRAIARMQDQNGSGSSKESARTLVQLDPTQPYPTKLELSTSLHGQPTVMDVDLTNGIARFPFIIDPSAPLRFAVQFQEPSRVEHVNLYIGGETIPLTYNPLSQRFEGLKTTPHTSLDAIWTSYDIKPLPYSNANLSEEELLEKLPEGLRKYHATVEQAEPSSASALAAPATDGRHTAATVTLANDELPDDKITVEYYTEDVSDFHPSPLPVGAPPVYDLRYSFDEDKGVIDVSAIMPVDQAVALFPKRSDLVRILEADAQAVIRVGANMKLDVKTPGAASPLGILGALKAGYDYQQKMNALDSMMDQTQGSECLPPHYKQYYADRLNDLNERLIKNLSTQYVLQLSAMGLASSGVGFLGGVAVMGVSAAINARLNSLFQEQLDSLQKEFASDQASADCKKKEKDDNDNGGIPSQHPLPSDRRIPPGSSSKKRWADPFWIYDPSGYVYEAVPSNRLTGVKATALQRGEDGVYRAWDASWFLQQNPLSTEGEGRYGWDVPEGSWQIQFEKEGYETAYSPELQVLPPHYDVHVGMVSRQAPKVTDVRQEQDASALLLTFSKYMLPSSLTADTVNVQTSDGSQQIPIRIEPVHAEADGKGRLLARTFRLVPLEQNWTAEVSYRVQVEPFVQSYAGIPMQDEFSQDLEVKETLPAYEDAAEQVQILPAVNAIGITWQQKSGADPDHYVLQWRESGQSAYSQELTAAPGAGLLAARNLHPGTSYELRLVSVAPDGRESSGVMVTGQPLTVEQPAADRTPPAAPMNASALIADNGQGLIARWTDPADADLNKLLLRLQKPGESEFGPAVPVAKGIGQYSFAPLTLNGTYRVKLSAVDIRGNESEAVTVTVERTSSSSSGHGGGSTGSVGGAGGAGGSDQSPADPQPDQDEVSQTIEVGKAIYDWFDGKAKWRMRPNQALTGAEVEAKRQPSSLQPQTTASGYSAASDTISFQSTTRLQGSSIRLTLAYDPASLNGKDSRKLGVYRLDASEPSGWVYIGGLVDVHHHTVTAEMNDWGSYVVLFYDRSFSDLAGHWSRKDIEALVGKHLVDGVSDDSYKPDEAVTRAQAAKMIARLLEAEGRSPETRSPPTAQAEFRDVNRDAWYYPYISSLAEAGIVQGSDGMFRPDAPITREELAVMLERALPASRAASQAVLESYADAASVADWAKAAVSQAVARGWMQGMTAVELQPQHTATRAQAGVMLLRIWQEFEVSQLQTD</sequence>
<keyword evidence="5" id="KW-1185">Reference proteome</keyword>
<dbReference type="EMBL" id="CP090978">
    <property type="protein sequence ID" value="UJF33975.1"/>
    <property type="molecule type" value="Genomic_DNA"/>
</dbReference>
<feature type="region of interest" description="Disordered" evidence="1">
    <location>
        <begin position="2088"/>
        <end position="2112"/>
    </location>
</feature>
<evidence type="ECO:0000259" key="3">
    <source>
        <dbReference type="PROSITE" id="PS51272"/>
    </source>
</evidence>
<dbReference type="InterPro" id="IPR051465">
    <property type="entry name" value="Cell_Envelope_Struct_Comp"/>
</dbReference>
<feature type="region of interest" description="Disordered" evidence="1">
    <location>
        <begin position="2014"/>
        <end position="2058"/>
    </location>
</feature>